<keyword evidence="6" id="KW-0326">Glycosidase</keyword>
<dbReference type="Proteomes" id="UP001235760">
    <property type="component" value="Unassembled WGS sequence"/>
</dbReference>
<dbReference type="SUPFAM" id="SSF50939">
    <property type="entry name" value="Sialidases"/>
    <property type="match status" value="1"/>
</dbReference>
<reference evidence="6 7" key="1">
    <citation type="submission" date="2023-08" db="EMBL/GenBank/DDBJ databases">
        <authorList>
            <person name="Roldan D.M."/>
            <person name="Menes R.J."/>
        </authorList>
    </citation>
    <scope>NUCLEOTIDE SEQUENCE [LARGE SCALE GENOMIC DNA]</scope>
    <source>
        <strain evidence="6 7">CCM 2812</strain>
    </source>
</reference>
<comment type="catalytic activity">
    <reaction evidence="1">
        <text>Hydrolysis of alpha-(2-&gt;3)-, alpha-(2-&gt;6)-, alpha-(2-&gt;8)- glycosidic linkages of terminal sialic acid residues in oligosaccharides, glycoproteins, glycolipids, colominic acid and synthetic substrates.</text>
        <dbReference type="EC" id="3.2.1.18"/>
    </reaction>
</comment>
<name>A0ABT9G2V3_LEPDI</name>
<evidence type="ECO:0000256" key="2">
    <source>
        <dbReference type="ARBA" id="ARBA00009348"/>
    </source>
</evidence>
<dbReference type="EC" id="3.2.1.18" evidence="3"/>
<accession>A0ABT9G2V3</accession>
<dbReference type="PANTHER" id="PTHR10628:SF30">
    <property type="entry name" value="EXO-ALPHA-SIALIDASE"/>
    <property type="match status" value="1"/>
</dbReference>
<dbReference type="Pfam" id="PF13088">
    <property type="entry name" value="BNR_2"/>
    <property type="match status" value="1"/>
</dbReference>
<evidence type="ECO:0000256" key="3">
    <source>
        <dbReference type="ARBA" id="ARBA00012733"/>
    </source>
</evidence>
<organism evidence="6 7">
    <name type="scientific">Leptothrix discophora</name>
    <dbReference type="NCBI Taxonomy" id="89"/>
    <lineage>
        <taxon>Bacteria</taxon>
        <taxon>Pseudomonadati</taxon>
        <taxon>Pseudomonadota</taxon>
        <taxon>Betaproteobacteria</taxon>
        <taxon>Burkholderiales</taxon>
        <taxon>Sphaerotilaceae</taxon>
        <taxon>Leptothrix</taxon>
    </lineage>
</organism>
<dbReference type="InterPro" id="IPR013320">
    <property type="entry name" value="ConA-like_dom_sf"/>
</dbReference>
<evidence type="ECO:0000256" key="4">
    <source>
        <dbReference type="SAM" id="SignalP"/>
    </source>
</evidence>
<evidence type="ECO:0000313" key="7">
    <source>
        <dbReference type="Proteomes" id="UP001235760"/>
    </source>
</evidence>
<keyword evidence="4" id="KW-0732">Signal</keyword>
<comment type="similarity">
    <text evidence="2">Belongs to the glycosyl hydrolase 33 family.</text>
</comment>
<keyword evidence="7" id="KW-1185">Reference proteome</keyword>
<comment type="caution">
    <text evidence="6">The sequence shown here is derived from an EMBL/GenBank/DDBJ whole genome shotgun (WGS) entry which is preliminary data.</text>
</comment>
<dbReference type="PANTHER" id="PTHR10628">
    <property type="entry name" value="SIALIDASE"/>
    <property type="match status" value="1"/>
</dbReference>
<dbReference type="Gene3D" id="2.60.120.200">
    <property type="match status" value="1"/>
</dbReference>
<proteinExistence type="inferred from homology"/>
<sequence>MNPKYWALALTTASGMCAAANGIGAAQATEEWVFRNGMATTTGVPRYACYRIPAVVTLSDGTLLAFAEGRQYGCGDHDANIDVVMRRRTPDGVWGPVQIVADHGGRVTRNPAPVVDRHGKVHLVYNVNYNANDTSSEAAVSESSILADRKGPLSAGQSDYRAAVYYRRSADGGLTWTDAGAQALNIDAQVHPYAGNKNYSSGLWGWYAMTPGHAIELADGKLLFPANHSESSLGMGGSAYRMFTHAVILDPASQTFTLGGTVGADTNESSAAQLDGGQIYMTMRNYHRSVGKVNAVSFSEDGGVSWMGGVHDYRPNDGSNYWKNLGYDPQLISPLVESSVLSFSRSTEASMVSRLVFSNPANDSSRIKGTLRVSYDEGVTWSTEYVYQAGSAAYSDLVATTDHQVGILHEAVKSGAYTGGNMESGLLFTKVNLEAMTAGKDSWRVPAFGRQFATGVLNASMGKIASESTMDPDQGDFSVSVSFALRSTATLAGPSFLARKGNRISTVPGWGLFIEDGYIKFRALGSEAGAARLGIKAAIGDRLSDRSVKHTVTAQIDRVSGVMSIHLDGVRLDSSALYTSTVPPGYRIQTSDPLVLAGSDGVASLSGLVFDVRVHALALSTDTIALHARSATRVFNHQSKFKQDHSGFWKAPY</sequence>
<gene>
    <name evidence="6" type="ORF">Q8X39_09215</name>
</gene>
<dbReference type="Gene3D" id="2.120.10.10">
    <property type="match status" value="1"/>
</dbReference>
<evidence type="ECO:0000256" key="1">
    <source>
        <dbReference type="ARBA" id="ARBA00000427"/>
    </source>
</evidence>
<dbReference type="RefSeq" id="WP_305749377.1">
    <property type="nucleotide sequence ID" value="NZ_JAUZEE010000004.1"/>
</dbReference>
<dbReference type="CDD" id="cd15482">
    <property type="entry name" value="Sialidase_non-viral"/>
    <property type="match status" value="1"/>
</dbReference>
<dbReference type="EMBL" id="JAUZEE010000004">
    <property type="protein sequence ID" value="MDP4300815.1"/>
    <property type="molecule type" value="Genomic_DNA"/>
</dbReference>
<dbReference type="GO" id="GO:0016798">
    <property type="term" value="F:hydrolase activity, acting on glycosyl bonds"/>
    <property type="evidence" value="ECO:0007669"/>
    <property type="project" value="UniProtKB-KW"/>
</dbReference>
<protein>
    <recommendedName>
        <fullName evidence="3">exo-alpha-sialidase</fullName>
        <ecNumber evidence="3">3.2.1.18</ecNumber>
    </recommendedName>
</protein>
<evidence type="ECO:0000313" key="6">
    <source>
        <dbReference type="EMBL" id="MDP4300815.1"/>
    </source>
</evidence>
<feature type="domain" description="Sialidase" evidence="5">
    <location>
        <begin position="61"/>
        <end position="407"/>
    </location>
</feature>
<dbReference type="InterPro" id="IPR036278">
    <property type="entry name" value="Sialidase_sf"/>
</dbReference>
<dbReference type="InterPro" id="IPR011040">
    <property type="entry name" value="Sialidase"/>
</dbReference>
<keyword evidence="6" id="KW-0378">Hydrolase</keyword>
<feature type="signal peptide" evidence="4">
    <location>
        <begin position="1"/>
        <end position="28"/>
    </location>
</feature>
<dbReference type="InterPro" id="IPR026856">
    <property type="entry name" value="Sialidase_fam"/>
</dbReference>
<evidence type="ECO:0000259" key="5">
    <source>
        <dbReference type="Pfam" id="PF13088"/>
    </source>
</evidence>
<feature type="chain" id="PRO_5047453576" description="exo-alpha-sialidase" evidence="4">
    <location>
        <begin position="29"/>
        <end position="653"/>
    </location>
</feature>
<dbReference type="SUPFAM" id="SSF49899">
    <property type="entry name" value="Concanavalin A-like lectins/glucanases"/>
    <property type="match status" value="1"/>
</dbReference>